<proteinExistence type="predicted"/>
<dbReference type="RefSeq" id="WP_123229185.1">
    <property type="nucleotide sequence ID" value="NZ_RJSE01000009.1"/>
</dbReference>
<organism evidence="2 3">
    <name type="scientific">Nocardioides marmoriginsengisoli</name>
    <dbReference type="NCBI Taxonomy" id="661483"/>
    <lineage>
        <taxon>Bacteria</taxon>
        <taxon>Bacillati</taxon>
        <taxon>Actinomycetota</taxon>
        <taxon>Actinomycetes</taxon>
        <taxon>Propionibacteriales</taxon>
        <taxon>Nocardioidaceae</taxon>
        <taxon>Nocardioides</taxon>
    </lineage>
</organism>
<name>A0A3N0CBS3_9ACTN</name>
<gene>
    <name evidence="2" type="ORF">EFK50_19045</name>
</gene>
<dbReference type="AlphaFoldDB" id="A0A3N0CBS3"/>
<evidence type="ECO:0000256" key="1">
    <source>
        <dbReference type="SAM" id="MobiDB-lite"/>
    </source>
</evidence>
<evidence type="ECO:0000313" key="3">
    <source>
        <dbReference type="Proteomes" id="UP000267128"/>
    </source>
</evidence>
<reference evidence="2 3" key="1">
    <citation type="submission" date="2018-11" db="EMBL/GenBank/DDBJ databases">
        <authorList>
            <person name="Li F."/>
        </authorList>
    </citation>
    <scope>NUCLEOTIDE SEQUENCE [LARGE SCALE GENOMIC DNA]</scope>
    <source>
        <strain evidence="2 3">Gsoil 097</strain>
    </source>
</reference>
<dbReference type="OrthoDB" id="3779668at2"/>
<sequence>MNDFRLKQADPYDADAVADLAGADLALLDEIIVTPDARLADWRPKQRSLRSRLVQAGAAAAVVTALVAVPTLVANDPDPAGPGTTAPSADPVDDDPTVVTPIRYAAAVVKVARANPRILVTEGGWKVRSVEGFDPTAGQMTFQLGPDKWVEEELASGSSRTNEAPQLSVSWYPASQYDGYLQSRAEKGNDVRQEHVLGQDAQVVSYAAGDHAVMLPPEGKVFLELRGRLGDRAAFLDFLQNDLAKVGVKEWLQAMPASVVTVRNEATAVATVLDGVPLPPGFVTKGLGTGVALDPYQFGAKVAGAVACGWLDEWTRARAAGDAEAQQRAVDAMGTSRDWKVLRDMDVEGDYPEVVWGYADRIASGAAPAGYRSGLGCPGN</sequence>
<keyword evidence="3" id="KW-1185">Reference proteome</keyword>
<comment type="caution">
    <text evidence="2">The sequence shown here is derived from an EMBL/GenBank/DDBJ whole genome shotgun (WGS) entry which is preliminary data.</text>
</comment>
<dbReference type="EMBL" id="RJSE01000009">
    <property type="protein sequence ID" value="RNL60433.1"/>
    <property type="molecule type" value="Genomic_DNA"/>
</dbReference>
<dbReference type="Proteomes" id="UP000267128">
    <property type="component" value="Unassembled WGS sequence"/>
</dbReference>
<evidence type="ECO:0000313" key="2">
    <source>
        <dbReference type="EMBL" id="RNL60433.1"/>
    </source>
</evidence>
<accession>A0A3N0CBS3</accession>
<protein>
    <submittedName>
        <fullName evidence="2">Uncharacterized protein</fullName>
    </submittedName>
</protein>
<feature type="region of interest" description="Disordered" evidence="1">
    <location>
        <begin position="76"/>
        <end position="95"/>
    </location>
</feature>